<protein>
    <submittedName>
        <fullName evidence="2">Uncharacterized protein</fullName>
    </submittedName>
</protein>
<keyword evidence="1" id="KW-1133">Transmembrane helix</keyword>
<reference evidence="2 3" key="1">
    <citation type="submission" date="2019-03" db="EMBL/GenBank/DDBJ databases">
        <title>Primorskyibacter sp. SS33 isolated from sediments.</title>
        <authorList>
            <person name="Xunke S."/>
        </authorList>
    </citation>
    <scope>NUCLEOTIDE SEQUENCE [LARGE SCALE GENOMIC DNA]</scope>
    <source>
        <strain evidence="2 3">SS33</strain>
    </source>
</reference>
<evidence type="ECO:0000313" key="3">
    <source>
        <dbReference type="Proteomes" id="UP000295701"/>
    </source>
</evidence>
<dbReference type="OrthoDB" id="9949981at2"/>
<feature type="transmembrane region" description="Helical" evidence="1">
    <location>
        <begin position="41"/>
        <end position="64"/>
    </location>
</feature>
<organism evidence="2 3">
    <name type="scientific">Palleronia sediminis</name>
    <dbReference type="NCBI Taxonomy" id="2547833"/>
    <lineage>
        <taxon>Bacteria</taxon>
        <taxon>Pseudomonadati</taxon>
        <taxon>Pseudomonadota</taxon>
        <taxon>Alphaproteobacteria</taxon>
        <taxon>Rhodobacterales</taxon>
        <taxon>Roseobacteraceae</taxon>
        <taxon>Palleronia</taxon>
    </lineage>
</organism>
<dbReference type="AlphaFoldDB" id="A0A4R6A0F5"/>
<gene>
    <name evidence="2" type="ORF">E2L08_14435</name>
</gene>
<name>A0A4R6A0F5_9RHOB</name>
<evidence type="ECO:0000256" key="1">
    <source>
        <dbReference type="SAM" id="Phobius"/>
    </source>
</evidence>
<keyword evidence="1" id="KW-0812">Transmembrane</keyword>
<dbReference type="EMBL" id="SNAA01000019">
    <property type="protein sequence ID" value="TDL76024.1"/>
    <property type="molecule type" value="Genomic_DNA"/>
</dbReference>
<dbReference type="Proteomes" id="UP000295701">
    <property type="component" value="Unassembled WGS sequence"/>
</dbReference>
<keyword evidence="3" id="KW-1185">Reference proteome</keyword>
<keyword evidence="1" id="KW-0472">Membrane</keyword>
<evidence type="ECO:0000313" key="2">
    <source>
        <dbReference type="EMBL" id="TDL76024.1"/>
    </source>
</evidence>
<sequence>MKRGITIMGLGLFGLGAILSLAVAADALIVLRDCAPETCRAARAGLTQSGFAAMVMASMAVLAWKRLRGAA</sequence>
<dbReference type="RefSeq" id="WP_133397805.1">
    <property type="nucleotide sequence ID" value="NZ_SNAA01000019.1"/>
</dbReference>
<comment type="caution">
    <text evidence="2">The sequence shown here is derived from an EMBL/GenBank/DDBJ whole genome shotgun (WGS) entry which is preliminary data.</text>
</comment>
<accession>A0A4R6A0F5</accession>
<proteinExistence type="predicted"/>